<name>A0A0F9Q7P5_9ZZZZ</name>
<dbReference type="EMBL" id="LAZR01002211">
    <property type="protein sequence ID" value="KKN33027.1"/>
    <property type="molecule type" value="Genomic_DNA"/>
</dbReference>
<organism evidence="1">
    <name type="scientific">marine sediment metagenome</name>
    <dbReference type="NCBI Taxonomy" id="412755"/>
    <lineage>
        <taxon>unclassified sequences</taxon>
        <taxon>metagenomes</taxon>
        <taxon>ecological metagenomes</taxon>
    </lineage>
</organism>
<comment type="caution">
    <text evidence="1">The sequence shown here is derived from an EMBL/GenBank/DDBJ whole genome shotgun (WGS) entry which is preliminary data.</text>
</comment>
<reference evidence="1" key="1">
    <citation type="journal article" date="2015" name="Nature">
        <title>Complex archaea that bridge the gap between prokaryotes and eukaryotes.</title>
        <authorList>
            <person name="Spang A."/>
            <person name="Saw J.H."/>
            <person name="Jorgensen S.L."/>
            <person name="Zaremba-Niedzwiedzka K."/>
            <person name="Martijn J."/>
            <person name="Lind A.E."/>
            <person name="van Eijk R."/>
            <person name="Schleper C."/>
            <person name="Guy L."/>
            <person name="Ettema T.J."/>
        </authorList>
    </citation>
    <scope>NUCLEOTIDE SEQUENCE</scope>
</reference>
<accession>A0A0F9Q7P5</accession>
<evidence type="ECO:0000313" key="1">
    <source>
        <dbReference type="EMBL" id="KKN33027.1"/>
    </source>
</evidence>
<proteinExistence type="predicted"/>
<dbReference type="AlphaFoldDB" id="A0A0F9Q7P5"/>
<protein>
    <submittedName>
        <fullName evidence="1">Uncharacterized protein</fullName>
    </submittedName>
</protein>
<sequence>MPEKKQSFSIPIGKSKRIAIMNGTREVKAFVPDPNADVIIDFTVTEITPTK</sequence>
<gene>
    <name evidence="1" type="ORF">LCGC14_0807960</name>
</gene>